<name>A0A915JXZ0_ROMCU</name>
<keyword evidence="2" id="KW-1185">Reference proteome</keyword>
<protein>
    <submittedName>
        <fullName evidence="3">Uncharacterized protein</fullName>
    </submittedName>
</protein>
<dbReference type="AlphaFoldDB" id="A0A915JXZ0"/>
<sequence>YNVRRLAWSTDIFNYFTSLFGRPHTAIEDPTFLAPENIKALYAHDMMEPGLVEDLARRFQDTFEDRYTEQQWKGAYKVEEIIDNINTLYIMMRGEAIATYKLAEKQAAETFYCPPHFSNTIIEPQPVPCGQGMDNKNPKVVIIADPPITTTPAIGSEGVTQEEGVMEVVEAKTEKQPEVEKLTEQIKEMKEKIERLEKEKYGKAAIELAKQLKNANTDEEETSKEPFVEVVSEIVSEEDENPQANILPTPPVYAKAGGQNVENITNPEKFAKAHAYVTMKLRREFNARQEGLGNNFHAMYASCQSRAGGLAYTIAKAVVEDKKDPESNYTNIQVWKKETDNTDPCIRFWEVIDHKKTHDILEVGKNLKRKVAYRMKHAYNRSAASKVPKRWVKRYSDVHRRKKLETPEKDRKRKHRSC</sequence>
<evidence type="ECO:0000313" key="2">
    <source>
        <dbReference type="Proteomes" id="UP000887565"/>
    </source>
</evidence>
<reference evidence="3" key="1">
    <citation type="submission" date="2022-11" db="UniProtKB">
        <authorList>
            <consortium name="WormBaseParasite"/>
        </authorList>
    </citation>
    <scope>IDENTIFICATION</scope>
</reference>
<evidence type="ECO:0000313" key="3">
    <source>
        <dbReference type="WBParaSite" id="nRc.2.0.1.t30948-RA"/>
    </source>
</evidence>
<dbReference type="Proteomes" id="UP000887565">
    <property type="component" value="Unplaced"/>
</dbReference>
<dbReference type="WBParaSite" id="nRc.2.0.1.t30948-RA">
    <property type="protein sequence ID" value="nRc.2.0.1.t30948-RA"/>
    <property type="gene ID" value="nRc.2.0.1.g30948"/>
</dbReference>
<keyword evidence="1" id="KW-0175">Coiled coil</keyword>
<organism evidence="2 3">
    <name type="scientific">Romanomermis culicivorax</name>
    <name type="common">Nematode worm</name>
    <dbReference type="NCBI Taxonomy" id="13658"/>
    <lineage>
        <taxon>Eukaryota</taxon>
        <taxon>Metazoa</taxon>
        <taxon>Ecdysozoa</taxon>
        <taxon>Nematoda</taxon>
        <taxon>Enoplea</taxon>
        <taxon>Dorylaimia</taxon>
        <taxon>Mermithida</taxon>
        <taxon>Mermithoidea</taxon>
        <taxon>Mermithidae</taxon>
        <taxon>Romanomermis</taxon>
    </lineage>
</organism>
<feature type="coiled-coil region" evidence="1">
    <location>
        <begin position="172"/>
        <end position="225"/>
    </location>
</feature>
<accession>A0A915JXZ0</accession>
<evidence type="ECO:0000256" key="1">
    <source>
        <dbReference type="SAM" id="Coils"/>
    </source>
</evidence>
<proteinExistence type="predicted"/>